<comment type="caution">
    <text evidence="4">The sequence shown here is derived from an EMBL/GenBank/DDBJ whole genome shotgun (WGS) entry which is preliminary data.</text>
</comment>
<dbReference type="GO" id="GO:0009103">
    <property type="term" value="P:lipopolysaccharide biosynthetic process"/>
    <property type="evidence" value="ECO:0007669"/>
    <property type="project" value="UniProtKB-KW"/>
</dbReference>
<proteinExistence type="predicted"/>
<dbReference type="InterPro" id="IPR029044">
    <property type="entry name" value="Nucleotide-diphossugar_trans"/>
</dbReference>
<organism evidence="4 5">
    <name type="scientific">SAR324 cluster bacterium</name>
    <dbReference type="NCBI Taxonomy" id="2024889"/>
    <lineage>
        <taxon>Bacteria</taxon>
        <taxon>Deltaproteobacteria</taxon>
        <taxon>SAR324 cluster</taxon>
    </lineage>
</organism>
<dbReference type="Proteomes" id="UP000218113">
    <property type="component" value="Unassembled WGS sequence"/>
</dbReference>
<dbReference type="InterPro" id="IPR003329">
    <property type="entry name" value="Cytidylyl_trans"/>
</dbReference>
<keyword evidence="1 4" id="KW-0808">Transferase</keyword>
<dbReference type="PANTHER" id="PTHR42866:SF2">
    <property type="entry name" value="3-DEOXY-MANNO-OCTULOSONATE CYTIDYLYLTRANSFERASE, MITOCHONDRIAL"/>
    <property type="match status" value="1"/>
</dbReference>
<dbReference type="EMBL" id="NVSR01000037">
    <property type="protein sequence ID" value="PCI28269.1"/>
    <property type="molecule type" value="Genomic_DNA"/>
</dbReference>
<protein>
    <submittedName>
        <fullName evidence="4">3-deoxy-manno-octulosonate cytidylyltransferase</fullName>
    </submittedName>
</protein>
<dbReference type="NCBIfam" id="NF003952">
    <property type="entry name" value="PRK05450.1-5"/>
    <property type="match status" value="1"/>
</dbReference>
<dbReference type="Pfam" id="PF02348">
    <property type="entry name" value="CTP_transf_3"/>
    <property type="match status" value="1"/>
</dbReference>
<dbReference type="PANTHER" id="PTHR42866">
    <property type="entry name" value="3-DEOXY-MANNO-OCTULOSONATE CYTIDYLYLTRANSFERASE"/>
    <property type="match status" value="1"/>
</dbReference>
<sequence length="240" mass="27019">MKAIVIIPARLASQRLPNKPLMKINGKTMIRRTVERVLAGGMNPVVVATDSKLIFEECATIAGITPVMTSEKHTCGTERVLEAYEIISPKLGEFDLIINVQGDEPFVEPEMLKELTVELEKRQGLAQFWTTVAALPDHEKNDQNVAKVVLDLKQNALIFSRDYIQSAYKHTSVYVYTPDFLKKFCSLPNSPLELEYRLEQMRALDNGLALNCIPLPYDSVSINSIEDLEKAGVTDYQLYK</sequence>
<dbReference type="GO" id="GO:0005829">
    <property type="term" value="C:cytosol"/>
    <property type="evidence" value="ECO:0007669"/>
    <property type="project" value="TreeGrafter"/>
</dbReference>
<keyword evidence="2 4" id="KW-0548">Nucleotidyltransferase</keyword>
<evidence type="ECO:0000256" key="1">
    <source>
        <dbReference type="ARBA" id="ARBA00022679"/>
    </source>
</evidence>
<dbReference type="GO" id="GO:0008690">
    <property type="term" value="F:3-deoxy-manno-octulosonate cytidylyltransferase activity"/>
    <property type="evidence" value="ECO:0007669"/>
    <property type="project" value="TreeGrafter"/>
</dbReference>
<name>A0A2A4T4R3_9DELT</name>
<evidence type="ECO:0000313" key="5">
    <source>
        <dbReference type="Proteomes" id="UP000218113"/>
    </source>
</evidence>
<dbReference type="SUPFAM" id="SSF53448">
    <property type="entry name" value="Nucleotide-diphospho-sugar transferases"/>
    <property type="match status" value="1"/>
</dbReference>
<keyword evidence="3" id="KW-0448">Lipopolysaccharide biosynthesis</keyword>
<evidence type="ECO:0000313" key="4">
    <source>
        <dbReference type="EMBL" id="PCI28269.1"/>
    </source>
</evidence>
<reference evidence="5" key="1">
    <citation type="submission" date="2017-08" db="EMBL/GenBank/DDBJ databases">
        <title>A dynamic microbial community with high functional redundancy inhabits the cold, oxic subseafloor aquifer.</title>
        <authorList>
            <person name="Tully B.J."/>
            <person name="Wheat C.G."/>
            <person name="Glazer B.T."/>
            <person name="Huber J.A."/>
        </authorList>
    </citation>
    <scope>NUCLEOTIDE SEQUENCE [LARGE SCALE GENOMIC DNA]</scope>
</reference>
<gene>
    <name evidence="4" type="ORF">COB67_06735</name>
</gene>
<evidence type="ECO:0000256" key="3">
    <source>
        <dbReference type="ARBA" id="ARBA00022985"/>
    </source>
</evidence>
<dbReference type="AlphaFoldDB" id="A0A2A4T4R3"/>
<evidence type="ECO:0000256" key="2">
    <source>
        <dbReference type="ARBA" id="ARBA00022695"/>
    </source>
</evidence>
<accession>A0A2A4T4R3</accession>
<dbReference type="Gene3D" id="3.90.550.10">
    <property type="entry name" value="Spore Coat Polysaccharide Biosynthesis Protein SpsA, Chain A"/>
    <property type="match status" value="1"/>
</dbReference>